<accession>A0A6A5YJ76</accession>
<feature type="compositionally biased region" description="Basic and acidic residues" evidence="1">
    <location>
        <begin position="1"/>
        <end position="36"/>
    </location>
</feature>
<feature type="compositionally biased region" description="Acidic residues" evidence="1">
    <location>
        <begin position="285"/>
        <end position="294"/>
    </location>
</feature>
<feature type="compositionally biased region" description="Basic and acidic residues" evidence="1">
    <location>
        <begin position="132"/>
        <end position="145"/>
    </location>
</feature>
<gene>
    <name evidence="2" type="ORF">BDV96DRAFT_337079</name>
</gene>
<evidence type="ECO:0008006" key="4">
    <source>
        <dbReference type="Google" id="ProtNLM"/>
    </source>
</evidence>
<evidence type="ECO:0000313" key="3">
    <source>
        <dbReference type="Proteomes" id="UP000799770"/>
    </source>
</evidence>
<feature type="region of interest" description="Disordered" evidence="1">
    <location>
        <begin position="1"/>
        <end position="156"/>
    </location>
</feature>
<sequence length="438" mass="49958">MYSDEPRKAAPCEQQSWKEERRRRLVDQGYRIDEKSHRAHQPHKSLDEDEKSPRVQSGTDCNAETLRPRGYVVLEDSSLEASGPRMRRSERNPFMRSLQSHSSHSRSKGDSQPGTGHRVASAVRDLLSHNNSDPRLRSDPRKRPDTPGIIRSLGEHGRHVRFVSQSNMTHLAPIREEALKHRPSQGSFPDCLVPSSESGSSNMYQQVLSEMKSLSVTESTESTLFRKRSTKTFEGVYAPVTACAPSAHDRDDRSTGYVASSSTPSSHSTNEHQIRKRERDGDKYPDDDDDDSEDDDRRRNKKGKGPEGKGSHLGLRCPFYLRDPEKYSKIQACSNGKGFADMARLRHHLKRDHTQPLRCPRCREEMKSLQDCDDHLRQTVLCDNRPQPIDDRLTAVQWDAISSRRGSMRSLQTLEEKWKALYQMIFPGESRIPSPCES</sequence>
<feature type="compositionally biased region" description="Basic and acidic residues" evidence="1">
    <location>
        <begin position="269"/>
        <end position="284"/>
    </location>
</feature>
<feature type="region of interest" description="Disordered" evidence="1">
    <location>
        <begin position="244"/>
        <end position="315"/>
    </location>
</feature>
<dbReference type="Proteomes" id="UP000799770">
    <property type="component" value="Unassembled WGS sequence"/>
</dbReference>
<dbReference type="AlphaFoldDB" id="A0A6A5YJ76"/>
<protein>
    <recommendedName>
        <fullName evidence="4">C2H2-type domain-containing protein</fullName>
    </recommendedName>
</protein>
<dbReference type="EMBL" id="ML977365">
    <property type="protein sequence ID" value="KAF2106188.1"/>
    <property type="molecule type" value="Genomic_DNA"/>
</dbReference>
<proteinExistence type="predicted"/>
<keyword evidence="3" id="KW-1185">Reference proteome</keyword>
<reference evidence="2" key="1">
    <citation type="journal article" date="2020" name="Stud. Mycol.">
        <title>101 Dothideomycetes genomes: a test case for predicting lifestyles and emergence of pathogens.</title>
        <authorList>
            <person name="Haridas S."/>
            <person name="Albert R."/>
            <person name="Binder M."/>
            <person name="Bloem J."/>
            <person name="Labutti K."/>
            <person name="Salamov A."/>
            <person name="Andreopoulos B."/>
            <person name="Baker S."/>
            <person name="Barry K."/>
            <person name="Bills G."/>
            <person name="Bluhm B."/>
            <person name="Cannon C."/>
            <person name="Castanera R."/>
            <person name="Culley D."/>
            <person name="Daum C."/>
            <person name="Ezra D."/>
            <person name="Gonzalez J."/>
            <person name="Henrissat B."/>
            <person name="Kuo A."/>
            <person name="Liang C."/>
            <person name="Lipzen A."/>
            <person name="Lutzoni F."/>
            <person name="Magnuson J."/>
            <person name="Mondo S."/>
            <person name="Nolan M."/>
            <person name="Ohm R."/>
            <person name="Pangilinan J."/>
            <person name="Park H.-J."/>
            <person name="Ramirez L."/>
            <person name="Alfaro M."/>
            <person name="Sun H."/>
            <person name="Tritt A."/>
            <person name="Yoshinaga Y."/>
            <person name="Zwiers L.-H."/>
            <person name="Turgeon B."/>
            <person name="Goodwin S."/>
            <person name="Spatafora J."/>
            <person name="Crous P."/>
            <person name="Grigoriev I."/>
        </authorList>
    </citation>
    <scope>NUCLEOTIDE SEQUENCE</scope>
    <source>
        <strain evidence="2">CBS 627.86</strain>
    </source>
</reference>
<organism evidence="2 3">
    <name type="scientific">Lophiotrema nucula</name>
    <dbReference type="NCBI Taxonomy" id="690887"/>
    <lineage>
        <taxon>Eukaryota</taxon>
        <taxon>Fungi</taxon>
        <taxon>Dikarya</taxon>
        <taxon>Ascomycota</taxon>
        <taxon>Pezizomycotina</taxon>
        <taxon>Dothideomycetes</taxon>
        <taxon>Pleosporomycetidae</taxon>
        <taxon>Pleosporales</taxon>
        <taxon>Lophiotremataceae</taxon>
        <taxon>Lophiotrema</taxon>
    </lineage>
</organism>
<dbReference type="PANTHER" id="PTHR38166">
    <property type="entry name" value="C2H2-TYPE DOMAIN-CONTAINING PROTEIN-RELATED"/>
    <property type="match status" value="1"/>
</dbReference>
<dbReference type="OrthoDB" id="3799363at2759"/>
<evidence type="ECO:0000313" key="2">
    <source>
        <dbReference type="EMBL" id="KAF2106188.1"/>
    </source>
</evidence>
<name>A0A6A5YJ76_9PLEO</name>
<dbReference type="PANTHER" id="PTHR38166:SF1">
    <property type="entry name" value="C2H2-TYPE DOMAIN-CONTAINING PROTEIN"/>
    <property type="match status" value="1"/>
</dbReference>
<evidence type="ECO:0000256" key="1">
    <source>
        <dbReference type="SAM" id="MobiDB-lite"/>
    </source>
</evidence>
<feature type="region of interest" description="Disordered" evidence="1">
    <location>
        <begin position="180"/>
        <end position="202"/>
    </location>
</feature>